<sequence>MTQETIDHDQGKYFHRKRRLLAAEQIISYLFDNDYPLMKKSQAEQDDDGKHLQSNPDNSTGDDDEHDRYLYIKDEN</sequence>
<evidence type="ECO:0000313" key="3">
    <source>
        <dbReference type="EMBL" id="CAF1192044.1"/>
    </source>
</evidence>
<dbReference type="EMBL" id="CAJNOJ010000100">
    <property type="protein sequence ID" value="CAF1107751.1"/>
    <property type="molecule type" value="Genomic_DNA"/>
</dbReference>
<keyword evidence="4" id="KW-1185">Reference proteome</keyword>
<organism evidence="3 4">
    <name type="scientific">Adineta ricciae</name>
    <name type="common">Rotifer</name>
    <dbReference type="NCBI Taxonomy" id="249248"/>
    <lineage>
        <taxon>Eukaryota</taxon>
        <taxon>Metazoa</taxon>
        <taxon>Spiralia</taxon>
        <taxon>Gnathifera</taxon>
        <taxon>Rotifera</taxon>
        <taxon>Eurotatoria</taxon>
        <taxon>Bdelloidea</taxon>
        <taxon>Adinetida</taxon>
        <taxon>Adinetidae</taxon>
        <taxon>Adineta</taxon>
    </lineage>
</organism>
<comment type="caution">
    <text evidence="3">The sequence shown here is derived from an EMBL/GenBank/DDBJ whole genome shotgun (WGS) entry which is preliminary data.</text>
</comment>
<evidence type="ECO:0000313" key="4">
    <source>
        <dbReference type="Proteomes" id="UP000663828"/>
    </source>
</evidence>
<evidence type="ECO:0000256" key="1">
    <source>
        <dbReference type="SAM" id="MobiDB-lite"/>
    </source>
</evidence>
<dbReference type="Proteomes" id="UP000663828">
    <property type="component" value="Unassembled WGS sequence"/>
</dbReference>
<feature type="compositionally biased region" description="Basic and acidic residues" evidence="1">
    <location>
        <begin position="66"/>
        <end position="76"/>
    </location>
</feature>
<gene>
    <name evidence="2" type="ORF">EDS130_LOCUS20335</name>
    <name evidence="3" type="ORF">XAT740_LOCUS23175</name>
</gene>
<proteinExistence type="predicted"/>
<dbReference type="Proteomes" id="UP000663852">
    <property type="component" value="Unassembled WGS sequence"/>
</dbReference>
<evidence type="ECO:0000313" key="2">
    <source>
        <dbReference type="EMBL" id="CAF1107751.1"/>
    </source>
</evidence>
<dbReference type="AlphaFoldDB" id="A0A814VUF9"/>
<reference evidence="3" key="1">
    <citation type="submission" date="2021-02" db="EMBL/GenBank/DDBJ databases">
        <authorList>
            <person name="Nowell W R."/>
        </authorList>
    </citation>
    <scope>NUCLEOTIDE SEQUENCE</scope>
</reference>
<dbReference type="EMBL" id="CAJNOR010001739">
    <property type="protein sequence ID" value="CAF1192044.1"/>
    <property type="molecule type" value="Genomic_DNA"/>
</dbReference>
<accession>A0A814VUF9</accession>
<name>A0A814VUF9_ADIRI</name>
<protein>
    <submittedName>
        <fullName evidence="3">Uncharacterized protein</fullName>
    </submittedName>
</protein>
<feature type="region of interest" description="Disordered" evidence="1">
    <location>
        <begin position="40"/>
        <end position="76"/>
    </location>
</feature>